<evidence type="ECO:0000256" key="1">
    <source>
        <dbReference type="SAM" id="Phobius"/>
    </source>
</evidence>
<reference evidence="2" key="1">
    <citation type="submission" date="2014-05" db="EMBL/GenBank/DDBJ databases">
        <authorList>
            <person name="Chronopoulou M."/>
        </authorList>
    </citation>
    <scope>NUCLEOTIDE SEQUENCE</scope>
    <source>
        <tissue evidence="2">Whole organism</tissue>
    </source>
</reference>
<accession>A0A0K2VHF6</accession>
<keyword evidence="1" id="KW-0812">Transmembrane</keyword>
<evidence type="ECO:0000313" key="2">
    <source>
        <dbReference type="EMBL" id="CDW49849.1"/>
    </source>
</evidence>
<protein>
    <submittedName>
        <fullName evidence="2">Uncharacterized protein</fullName>
    </submittedName>
</protein>
<keyword evidence="1" id="KW-0472">Membrane</keyword>
<name>A0A0K2VHF6_LEPSM</name>
<dbReference type="EMBL" id="HACA01032488">
    <property type="protein sequence ID" value="CDW49849.1"/>
    <property type="molecule type" value="Transcribed_RNA"/>
</dbReference>
<dbReference type="AlphaFoldDB" id="A0A0K2VHF6"/>
<sequence>LFKDIIRKFHKVLMLFLTIFFDFSRMKSLLYLGAIPPKNRLIIVQLFPITI</sequence>
<keyword evidence="1" id="KW-1133">Transmembrane helix</keyword>
<feature type="non-terminal residue" evidence="2">
    <location>
        <position position="1"/>
    </location>
</feature>
<feature type="transmembrane region" description="Helical" evidence="1">
    <location>
        <begin position="12"/>
        <end position="32"/>
    </location>
</feature>
<organism evidence="2">
    <name type="scientific">Lepeophtheirus salmonis</name>
    <name type="common">Salmon louse</name>
    <name type="synonym">Caligus salmonis</name>
    <dbReference type="NCBI Taxonomy" id="72036"/>
    <lineage>
        <taxon>Eukaryota</taxon>
        <taxon>Metazoa</taxon>
        <taxon>Ecdysozoa</taxon>
        <taxon>Arthropoda</taxon>
        <taxon>Crustacea</taxon>
        <taxon>Multicrustacea</taxon>
        <taxon>Hexanauplia</taxon>
        <taxon>Copepoda</taxon>
        <taxon>Siphonostomatoida</taxon>
        <taxon>Caligidae</taxon>
        <taxon>Lepeophtheirus</taxon>
    </lineage>
</organism>
<proteinExistence type="predicted"/>